<dbReference type="AlphaFoldDB" id="A0A931G6Z5"/>
<proteinExistence type="predicted"/>
<evidence type="ECO:0000313" key="3">
    <source>
        <dbReference type="Proteomes" id="UP000655366"/>
    </source>
</evidence>
<dbReference type="Proteomes" id="UP000655366">
    <property type="component" value="Unassembled WGS sequence"/>
</dbReference>
<feature type="compositionally biased region" description="Low complexity" evidence="1">
    <location>
        <begin position="26"/>
        <end position="36"/>
    </location>
</feature>
<dbReference type="EMBL" id="JADNYM010000026">
    <property type="protein sequence ID" value="MBG0741205.1"/>
    <property type="molecule type" value="Genomic_DNA"/>
</dbReference>
<feature type="region of interest" description="Disordered" evidence="1">
    <location>
        <begin position="1"/>
        <end position="162"/>
    </location>
</feature>
<gene>
    <name evidence="2" type="ORF">IV500_17705</name>
</gene>
<feature type="compositionally biased region" description="Acidic residues" evidence="1">
    <location>
        <begin position="1"/>
        <end position="11"/>
    </location>
</feature>
<accession>A0A931G6Z5</accession>
<protein>
    <recommendedName>
        <fullName evidence="4">DUF5709 domain-containing protein</fullName>
    </recommendedName>
</protein>
<reference evidence="2 3" key="1">
    <citation type="submission" date="2020-11" db="EMBL/GenBank/DDBJ databases">
        <title>Arthrobacter antarcticus sp. nov., isolated from Antarctic Soil.</title>
        <authorList>
            <person name="Li J."/>
        </authorList>
    </citation>
    <scope>NUCLEOTIDE SEQUENCE [LARGE SCALE GENOMIC DNA]</scope>
    <source>
        <strain evidence="2 3">Z1-20</strain>
    </source>
</reference>
<evidence type="ECO:0008006" key="4">
    <source>
        <dbReference type="Google" id="ProtNLM"/>
    </source>
</evidence>
<name>A0A931G6Z5_9MICC</name>
<evidence type="ECO:0000256" key="1">
    <source>
        <dbReference type="SAM" id="MobiDB-lite"/>
    </source>
</evidence>
<organism evidence="2 3">
    <name type="scientific">Arthrobacter terrae</name>
    <dbReference type="NCBI Taxonomy" id="2935737"/>
    <lineage>
        <taxon>Bacteria</taxon>
        <taxon>Bacillati</taxon>
        <taxon>Actinomycetota</taxon>
        <taxon>Actinomycetes</taxon>
        <taxon>Micrococcales</taxon>
        <taxon>Micrococcaceae</taxon>
        <taxon>Arthrobacter</taxon>
    </lineage>
</organism>
<comment type="caution">
    <text evidence="2">The sequence shown here is derived from an EMBL/GenBank/DDBJ whole genome shotgun (WGS) entry which is preliminary data.</text>
</comment>
<evidence type="ECO:0000313" key="2">
    <source>
        <dbReference type="EMBL" id="MBG0741205.1"/>
    </source>
</evidence>
<dbReference type="RefSeq" id="WP_196398138.1">
    <property type="nucleotide sequence ID" value="NZ_JADNYM010000026.1"/>
</dbReference>
<keyword evidence="3" id="KW-1185">Reference proteome</keyword>
<sequence length="162" mass="16939">MSEENIPEEQVQEMGLNIFSDTSGMPDAAGAGTGDPAADDDPSTPGANGPDPLSGRGPDDYPGAAEANPERWRDDPLIEGGEAAPDGYRSEQYLEDQTEEARYESGEEQIPPDEPTMGEAAEDVDFGETPTGNEADGSDDDANFGGSPLGRFGAGILDQDDL</sequence>